<sequence>MPGPFVDVIVADASVKGIGHQLMLELLEAMLVIANKQSLT</sequence>
<gene>
    <name evidence="1" type="ORF">SP119_1310</name>
</gene>
<dbReference type="EMBL" id="LR031521">
    <property type="protein sequence ID" value="VDC39605.1"/>
    <property type="molecule type" value="Genomic_DNA"/>
</dbReference>
<name>A0ABD7UW31_STRPY</name>
<dbReference type="AlphaFoldDB" id="A0ABD7UW31"/>
<evidence type="ECO:0000313" key="2">
    <source>
        <dbReference type="Proteomes" id="UP000274496"/>
    </source>
</evidence>
<organism evidence="1 2">
    <name type="scientific">Streptococcus pyogenes</name>
    <dbReference type="NCBI Taxonomy" id="1314"/>
    <lineage>
        <taxon>Bacteria</taxon>
        <taxon>Bacillati</taxon>
        <taxon>Bacillota</taxon>
        <taxon>Bacilli</taxon>
        <taxon>Lactobacillales</taxon>
        <taxon>Streptococcaceae</taxon>
        <taxon>Streptococcus</taxon>
    </lineage>
</organism>
<dbReference type="Proteomes" id="UP000274496">
    <property type="component" value="Chromosome"/>
</dbReference>
<reference evidence="1 2" key="1">
    <citation type="submission" date="2018-10" db="EMBL/GenBank/DDBJ databases">
        <authorList>
            <person name="Rosinski-Chupin I."/>
        </authorList>
    </citation>
    <scope>NUCLEOTIDE SEQUENCE [LARGE SCALE GENOMIC DNA]</scope>
    <source>
        <strain evidence="1 2">S119</strain>
    </source>
</reference>
<evidence type="ECO:0000313" key="1">
    <source>
        <dbReference type="EMBL" id="VDC39605.1"/>
    </source>
</evidence>
<accession>A0ABD7UW31</accession>
<dbReference type="RefSeq" id="WP_011285653.1">
    <property type="nucleotide sequence ID" value="NZ_AP019548.1"/>
</dbReference>
<protein>
    <submittedName>
        <fullName evidence="1">Uncharacterized protein</fullName>
    </submittedName>
</protein>
<proteinExistence type="predicted"/>